<reference evidence="1 2" key="1">
    <citation type="submission" date="2024-01" db="EMBL/GenBank/DDBJ databases">
        <title>The genomes of 5 underutilized Papilionoideae crops provide insights into root nodulation and disease resistanc.</title>
        <authorList>
            <person name="Jiang F."/>
        </authorList>
    </citation>
    <scope>NUCLEOTIDE SEQUENCE [LARGE SCALE GENOMIC DNA]</scope>
    <source>
        <strain evidence="1">DUOXIRENSHENG_FW03</strain>
        <tissue evidence="1">Leaves</tissue>
    </source>
</reference>
<protein>
    <submittedName>
        <fullName evidence="1">Uncharacterized protein</fullName>
    </submittedName>
</protein>
<organism evidence="1 2">
    <name type="scientific">Psophocarpus tetragonolobus</name>
    <name type="common">Winged bean</name>
    <name type="synonym">Dolichos tetragonolobus</name>
    <dbReference type="NCBI Taxonomy" id="3891"/>
    <lineage>
        <taxon>Eukaryota</taxon>
        <taxon>Viridiplantae</taxon>
        <taxon>Streptophyta</taxon>
        <taxon>Embryophyta</taxon>
        <taxon>Tracheophyta</taxon>
        <taxon>Spermatophyta</taxon>
        <taxon>Magnoliopsida</taxon>
        <taxon>eudicotyledons</taxon>
        <taxon>Gunneridae</taxon>
        <taxon>Pentapetalae</taxon>
        <taxon>rosids</taxon>
        <taxon>fabids</taxon>
        <taxon>Fabales</taxon>
        <taxon>Fabaceae</taxon>
        <taxon>Papilionoideae</taxon>
        <taxon>50 kb inversion clade</taxon>
        <taxon>NPAAA clade</taxon>
        <taxon>indigoferoid/millettioid clade</taxon>
        <taxon>Phaseoleae</taxon>
        <taxon>Psophocarpus</taxon>
    </lineage>
</organism>
<name>A0AAN9T494_PSOTE</name>
<dbReference type="Proteomes" id="UP001386955">
    <property type="component" value="Unassembled WGS sequence"/>
</dbReference>
<gene>
    <name evidence="1" type="ORF">VNO78_03397</name>
</gene>
<dbReference type="EMBL" id="JAYMYS010000001">
    <property type="protein sequence ID" value="KAK7411952.1"/>
    <property type="molecule type" value="Genomic_DNA"/>
</dbReference>
<accession>A0AAN9T494</accession>
<comment type="caution">
    <text evidence="1">The sequence shown here is derived from an EMBL/GenBank/DDBJ whole genome shotgun (WGS) entry which is preliminary data.</text>
</comment>
<proteinExistence type="predicted"/>
<evidence type="ECO:0000313" key="1">
    <source>
        <dbReference type="EMBL" id="KAK7411952.1"/>
    </source>
</evidence>
<sequence>MEGPREACGVGIMITLALSNESWGKWAKEQVNGCYGRVGCLRVCVFPIALRTGACVSACFQLRYVTSHRSRVQPYLHPVSTLFFFHFKFWLLPRYKNGLKNHSYENRFEDQDDRNGMKICDAGIVRTEVKWFSGFGGDVKHEAHAANILTNLDFDILELQDVCALLRLIEVEPQYEGFDGDDDDFLSECDDAVTCGMSKRDIRLLLCVINIIMDV</sequence>
<dbReference type="AlphaFoldDB" id="A0AAN9T494"/>
<evidence type="ECO:0000313" key="2">
    <source>
        <dbReference type="Proteomes" id="UP001386955"/>
    </source>
</evidence>
<keyword evidence="2" id="KW-1185">Reference proteome</keyword>